<reference evidence="1 3" key="2">
    <citation type="submission" date="2020-08" db="EMBL/GenBank/DDBJ databases">
        <title>Genomic Encyclopedia of Type Strains, Phase IV (KMG-IV): sequencing the most valuable type-strain genomes for metagenomic binning, comparative biology and taxonomic classification.</title>
        <authorList>
            <person name="Goeker M."/>
        </authorList>
    </citation>
    <scope>NUCLEOTIDE SEQUENCE [LARGE SCALE GENOMIC DNA]</scope>
    <source>
        <strain evidence="1 3">DSM 103679</strain>
    </source>
</reference>
<protein>
    <submittedName>
        <fullName evidence="1">Uncharacterized protein</fullName>
    </submittedName>
</protein>
<accession>A0A840SAH3</accession>
<dbReference type="EMBL" id="CP031517">
    <property type="protein sequence ID" value="QOS40478.1"/>
    <property type="molecule type" value="Genomic_DNA"/>
</dbReference>
<dbReference type="RefSeq" id="WP_184651242.1">
    <property type="nucleotide sequence ID" value="NZ_JACHFR010000001.1"/>
</dbReference>
<sequence length="509" mass="59387">MVLYEAITTYHILNSVVDLLHNKKEAVLLIDQYKYKKLSSTLRTYLENKFKKIVCYDIGFGDNRSDSEIIKYFHSLIGKTSLYEKIFCASGEHCFGLFLAITKTPFVFCEEAAGILSRPQILIDIDNGYISRKKVTKRYEELGLYDGTNSNITTLRCNIKAQKADFSTAGKNIEDFDVVEKILNLSGNDRNELISAFIENETSFAINADVLLLTQHYANNCILSFENQVLLYQYFVDYFFYDKKVVFKPHPEDILYYKKLFPQSEVIRQVFPSEFIPFIFDPKPKCVATVSSTGIYNLRGHFEECFELDVDFEKRFPFIHRYYAAFRIYDALKMNVNKTGCNDILLEQFEKKYGTLAEKQNTAYIIDDIKSEEDEDRNRIINLLDNLNPNDCVIFINSAGDFCWYDYFRKDLWQNIVPVVIQKSVINPQKEDFYASTDEEVIYVYSKNKEILNMAKEIHIEKDLTNTNLKVTTAELSHEQERIKILEGMLAATERRLLLYINKENEAEK</sequence>
<proteinExistence type="predicted"/>
<dbReference type="AlphaFoldDB" id="A0A840SAH3"/>
<organism evidence="1 3">
    <name type="scientific">Treponema rectale</name>
    <dbReference type="NCBI Taxonomy" id="744512"/>
    <lineage>
        <taxon>Bacteria</taxon>
        <taxon>Pseudomonadati</taxon>
        <taxon>Spirochaetota</taxon>
        <taxon>Spirochaetia</taxon>
        <taxon>Spirochaetales</taxon>
        <taxon>Treponemataceae</taxon>
        <taxon>Treponema</taxon>
    </lineage>
</organism>
<evidence type="ECO:0000313" key="3">
    <source>
        <dbReference type="Proteomes" id="UP000578697"/>
    </source>
</evidence>
<name>A0A840SAH3_9SPIR</name>
<reference evidence="2 4" key="1">
    <citation type="submission" date="2018-08" db="EMBL/GenBank/DDBJ databases">
        <title>The first complete genome of Treponema rectale (CHPAT), a commensal spirochete of the bovine rectum.</title>
        <authorList>
            <person name="Staton G.J."/>
            <person name="Clegg S.R."/>
            <person name="Carter S.D."/>
            <person name="Radford A.D."/>
            <person name="Darby A."/>
            <person name="Hall N."/>
            <person name="Birtles R.J."/>
            <person name="Evans N.J."/>
        </authorList>
    </citation>
    <scope>NUCLEOTIDE SEQUENCE [LARGE SCALE GENOMIC DNA]</scope>
    <source>
        <strain evidence="2 4">CHPA</strain>
    </source>
</reference>
<evidence type="ECO:0000313" key="4">
    <source>
        <dbReference type="Proteomes" id="UP000593591"/>
    </source>
</evidence>
<dbReference type="Proteomes" id="UP000593591">
    <property type="component" value="Chromosome"/>
</dbReference>
<dbReference type="EMBL" id="JACHFR010000001">
    <property type="protein sequence ID" value="MBB5217795.1"/>
    <property type="molecule type" value="Genomic_DNA"/>
</dbReference>
<dbReference type="Proteomes" id="UP000578697">
    <property type="component" value="Unassembled WGS sequence"/>
</dbReference>
<keyword evidence="3" id="KW-1185">Reference proteome</keyword>
<gene>
    <name evidence="2" type="ORF">DYE49_08410</name>
    <name evidence="1" type="ORF">HNP77_000139</name>
</gene>
<dbReference type="KEGG" id="trc:DYE49_08410"/>
<evidence type="ECO:0000313" key="1">
    <source>
        <dbReference type="EMBL" id="MBB5217795.1"/>
    </source>
</evidence>
<evidence type="ECO:0000313" key="2">
    <source>
        <dbReference type="EMBL" id="QOS40478.1"/>
    </source>
</evidence>